<feature type="region of interest" description="Disordered" evidence="1">
    <location>
        <begin position="87"/>
        <end position="158"/>
    </location>
</feature>
<sequence>MGTDELTRIHELAKRVTLLEKMVLRQQSRIDELTQHLEQVVHAEGQPQYLSEEEKNTDNGTLHEETTARTPVSVSDLLDEEMKREMARAYTGASSAQPTEAKHKKPQTAMKRAAGSYAHATGGKEPVQSNQAKQTEAARKRSAEATLAGIPQHELRELTPEERAADFVRKYNALYDVPGTMFQKKKAQDDFIKEFEVQGMRCTNMQLRHSRPELEPRFVAVTPTRDADYWAMPLGNNLFAVVPNPFLVYGEEMHTAGGMREAFNSNYRAGNTYGRFTVKEPATFQFGTIGKVFKRGQLEAEI</sequence>
<dbReference type="OrthoDB" id="1663555at2"/>
<dbReference type="HOGENOM" id="CLU_927165_0_0_9"/>
<dbReference type="EMBL" id="ACLA01000013">
    <property type="protein sequence ID" value="EEQ48707.1"/>
    <property type="molecule type" value="Genomic_DNA"/>
</dbReference>
<evidence type="ECO:0000313" key="3">
    <source>
        <dbReference type="Proteomes" id="UP000005309"/>
    </source>
</evidence>
<protein>
    <submittedName>
        <fullName evidence="2">Uncharacterized protein</fullName>
    </submittedName>
</protein>
<keyword evidence="3" id="KW-1185">Reference proteome</keyword>
<proteinExistence type="predicted"/>
<feature type="compositionally biased region" description="Basic and acidic residues" evidence="1">
    <location>
        <begin position="52"/>
        <end position="67"/>
    </location>
</feature>
<dbReference type="AlphaFoldDB" id="C4V395"/>
<reference evidence="2 3" key="1">
    <citation type="submission" date="2009-04" db="EMBL/GenBank/DDBJ databases">
        <authorList>
            <person name="Qin X."/>
            <person name="Bachman B."/>
            <person name="Battles P."/>
            <person name="Bell A."/>
            <person name="Bess C."/>
            <person name="Bickham C."/>
            <person name="Chaboub L."/>
            <person name="Chen D."/>
            <person name="Coyle M."/>
            <person name="Deiros D.R."/>
            <person name="Dinh H."/>
            <person name="Forbes L."/>
            <person name="Fowler G."/>
            <person name="Francisco L."/>
            <person name="Fu Q."/>
            <person name="Gubbala S."/>
            <person name="Hale W."/>
            <person name="Han Y."/>
            <person name="Hemphill L."/>
            <person name="Highlander S.K."/>
            <person name="Hirani K."/>
            <person name="Hogues M."/>
            <person name="Jackson L."/>
            <person name="Jakkamsetti A."/>
            <person name="Javaid M."/>
            <person name="Jiang H."/>
            <person name="Korchina V."/>
            <person name="Kovar C."/>
            <person name="Lara F."/>
            <person name="Lee S."/>
            <person name="Mata R."/>
            <person name="Mathew T."/>
            <person name="Moen C."/>
            <person name="Morales K."/>
            <person name="Munidasa M."/>
            <person name="Nazareth L."/>
            <person name="Ngo R."/>
            <person name="Nguyen L."/>
            <person name="Okwuonu G."/>
            <person name="Ongeri F."/>
            <person name="Patil S."/>
            <person name="Petrosino J."/>
            <person name="Pham C."/>
            <person name="Pham P."/>
            <person name="Pu L.-L."/>
            <person name="Puazo M."/>
            <person name="Raj R."/>
            <person name="Reid J."/>
            <person name="Rouhana J."/>
            <person name="Saada N."/>
            <person name="Shang Y."/>
            <person name="Simmons D."/>
            <person name="Thornton R."/>
            <person name="Warren J."/>
            <person name="Weissenberger G."/>
            <person name="Zhang J."/>
            <person name="Zhang L."/>
            <person name="Zhou C."/>
            <person name="Zhu D."/>
            <person name="Muzny D."/>
            <person name="Worley K."/>
            <person name="Gibbs R."/>
        </authorList>
    </citation>
    <scope>NUCLEOTIDE SEQUENCE [LARGE SCALE GENOMIC DNA]</scope>
    <source>
        <strain evidence="2 3">ATCC 43531</strain>
    </source>
</reference>
<dbReference type="RefSeq" id="WP_006689723.1">
    <property type="nucleotide sequence ID" value="NZ_GG694006.1"/>
</dbReference>
<evidence type="ECO:0000256" key="1">
    <source>
        <dbReference type="SAM" id="MobiDB-lite"/>
    </source>
</evidence>
<name>C4V395_9FIRM</name>
<dbReference type="STRING" id="638302.HMPREF0908_0989"/>
<comment type="caution">
    <text evidence="2">The sequence shown here is derived from an EMBL/GenBank/DDBJ whole genome shotgun (WGS) entry which is preliminary data.</text>
</comment>
<organism evidence="2 3">
    <name type="scientific">Selenomonas flueggei ATCC 43531</name>
    <dbReference type="NCBI Taxonomy" id="638302"/>
    <lineage>
        <taxon>Bacteria</taxon>
        <taxon>Bacillati</taxon>
        <taxon>Bacillota</taxon>
        <taxon>Negativicutes</taxon>
        <taxon>Selenomonadales</taxon>
        <taxon>Selenomonadaceae</taxon>
        <taxon>Selenomonas</taxon>
    </lineage>
</organism>
<evidence type="ECO:0000313" key="2">
    <source>
        <dbReference type="EMBL" id="EEQ48707.1"/>
    </source>
</evidence>
<gene>
    <name evidence="2" type="ORF">HMPREF0908_0989</name>
</gene>
<dbReference type="Proteomes" id="UP000005309">
    <property type="component" value="Unassembled WGS sequence"/>
</dbReference>
<accession>C4V395</accession>
<feature type="region of interest" description="Disordered" evidence="1">
    <location>
        <begin position="44"/>
        <end position="70"/>
    </location>
</feature>
<dbReference type="eggNOG" id="ENOG5033TFF">
    <property type="taxonomic scope" value="Bacteria"/>
</dbReference>